<evidence type="ECO:0000256" key="1">
    <source>
        <dbReference type="ARBA" id="ARBA00007665"/>
    </source>
</evidence>
<organism evidence="4 5">
    <name type="scientific">Anaerococcus hydrogenalis DSM 7454</name>
    <dbReference type="NCBI Taxonomy" id="561177"/>
    <lineage>
        <taxon>Bacteria</taxon>
        <taxon>Bacillati</taxon>
        <taxon>Bacillota</taxon>
        <taxon>Tissierellia</taxon>
        <taxon>Tissierellales</taxon>
        <taxon>Peptoniphilaceae</taxon>
        <taxon>Anaerococcus</taxon>
    </lineage>
</organism>
<dbReference type="NCBIfam" id="TIGR00257">
    <property type="entry name" value="IMPACT_YIGZ"/>
    <property type="match status" value="1"/>
</dbReference>
<dbReference type="PANTHER" id="PTHR16301">
    <property type="entry name" value="IMPACT-RELATED"/>
    <property type="match status" value="1"/>
</dbReference>
<protein>
    <submittedName>
        <fullName evidence="4">YigZ family protein</fullName>
    </submittedName>
</protein>
<name>B6WAV7_9FIRM</name>
<gene>
    <name evidence="4" type="ORF">ANHYDRO_01640</name>
</gene>
<dbReference type="Gene3D" id="3.30.70.240">
    <property type="match status" value="1"/>
</dbReference>
<proteinExistence type="inferred from homology"/>
<comment type="similarity">
    <text evidence="1">Belongs to the IMPACT family.</text>
</comment>
<dbReference type="InterPro" id="IPR015269">
    <property type="entry name" value="UPF0029_Impact_C"/>
</dbReference>
<dbReference type="InterPro" id="IPR036956">
    <property type="entry name" value="Impact_N_sf"/>
</dbReference>
<dbReference type="AlphaFoldDB" id="B6WAV7"/>
<dbReference type="STRING" id="561177.ANHYDRO_01640"/>
<dbReference type="InterPro" id="IPR020569">
    <property type="entry name" value="UPF0029_Impact_CS"/>
</dbReference>
<reference evidence="4 5" key="1">
    <citation type="submission" date="2008-09" db="EMBL/GenBank/DDBJ databases">
        <authorList>
            <person name="Fulton L."/>
            <person name="Clifton S."/>
            <person name="Fulton B."/>
            <person name="Xu J."/>
            <person name="Minx P."/>
            <person name="Pepin K.H."/>
            <person name="Johnson M."/>
            <person name="Thiruvilangam P."/>
            <person name="Bhonagiri V."/>
            <person name="Nash W.E."/>
            <person name="Mardis E.R."/>
            <person name="Wilson R.K."/>
        </authorList>
    </citation>
    <scope>NUCLEOTIDE SEQUENCE [LARGE SCALE GENOMIC DNA]</scope>
    <source>
        <strain evidence="4 5">DSM 7454</strain>
    </source>
</reference>
<dbReference type="eggNOG" id="COG1739">
    <property type="taxonomic scope" value="Bacteria"/>
</dbReference>
<dbReference type="InterPro" id="IPR015796">
    <property type="entry name" value="Impact_YigZ-like"/>
</dbReference>
<dbReference type="SUPFAM" id="SSF54211">
    <property type="entry name" value="Ribosomal protein S5 domain 2-like"/>
    <property type="match status" value="1"/>
</dbReference>
<evidence type="ECO:0000259" key="3">
    <source>
        <dbReference type="Pfam" id="PF09186"/>
    </source>
</evidence>
<dbReference type="EMBL" id="ABXA01000043">
    <property type="protein sequence ID" value="EEB35457.1"/>
    <property type="molecule type" value="Genomic_DNA"/>
</dbReference>
<dbReference type="PROSITE" id="PS00910">
    <property type="entry name" value="UPF0029"/>
    <property type="match status" value="1"/>
</dbReference>
<feature type="domain" description="Impact N-terminal" evidence="2">
    <location>
        <begin position="37"/>
        <end position="141"/>
    </location>
</feature>
<dbReference type="GO" id="GO:0005737">
    <property type="term" value="C:cytoplasm"/>
    <property type="evidence" value="ECO:0007669"/>
    <property type="project" value="TreeGrafter"/>
</dbReference>
<feature type="domain" description="UPF0029" evidence="3">
    <location>
        <begin position="156"/>
        <end position="209"/>
    </location>
</feature>
<evidence type="ECO:0000313" key="4">
    <source>
        <dbReference type="EMBL" id="EEB35457.1"/>
    </source>
</evidence>
<dbReference type="Gene3D" id="3.30.230.30">
    <property type="entry name" value="Impact, N-terminal domain"/>
    <property type="match status" value="1"/>
</dbReference>
<evidence type="ECO:0000313" key="5">
    <source>
        <dbReference type="Proteomes" id="UP000005451"/>
    </source>
</evidence>
<evidence type="ECO:0000259" key="2">
    <source>
        <dbReference type="Pfam" id="PF01205"/>
    </source>
</evidence>
<dbReference type="InterPro" id="IPR001498">
    <property type="entry name" value="Impact_N"/>
</dbReference>
<dbReference type="SUPFAM" id="SSF54980">
    <property type="entry name" value="EF-G C-terminal domain-like"/>
    <property type="match status" value="1"/>
</dbReference>
<dbReference type="Pfam" id="PF01205">
    <property type="entry name" value="Impact_N"/>
    <property type="match status" value="1"/>
</dbReference>
<dbReference type="InterPro" id="IPR023582">
    <property type="entry name" value="Impact"/>
</dbReference>
<dbReference type="InterPro" id="IPR035647">
    <property type="entry name" value="EFG_III/V"/>
</dbReference>
<dbReference type="Pfam" id="PF09186">
    <property type="entry name" value="DUF1949"/>
    <property type="match status" value="1"/>
</dbReference>
<comment type="caution">
    <text evidence="4">The sequence shown here is derived from an EMBL/GenBank/DDBJ whole genome shotgun (WGS) entry which is preliminary data.</text>
</comment>
<sequence length="225" mass="26192">MIFQRKIIINMRDISRKISPNYKTIEGQIQDEFEIEKSVFITNIKYVENEEDAIAFIEKIKDNYKDANHNCSAYIINEKPEIKRYSDDGEPQGSAGLPMLSVLEKEELFNLVAVVTRYFGGKKLGKGGLVRAYTKGVSDCLDGKITYRKVFIESKITFDYNLLGIIENFLNEENYIIIEKNFLQNVSIDLYIEESNFENFKKRLIDMTSSNIEIEKLDKIMLYDK</sequence>
<dbReference type="InterPro" id="IPR020568">
    <property type="entry name" value="Ribosomal_Su5_D2-typ_SF"/>
</dbReference>
<dbReference type="Proteomes" id="UP000005451">
    <property type="component" value="Unassembled WGS sequence"/>
</dbReference>
<reference evidence="4 5" key="2">
    <citation type="submission" date="2008-10" db="EMBL/GenBank/DDBJ databases">
        <title>Draft genome sequence of Anaerococcus hydrogenalis (DSM 7454).</title>
        <authorList>
            <person name="Sudarsanam P."/>
            <person name="Ley R."/>
            <person name="Guruge J."/>
            <person name="Turnbaugh P.J."/>
            <person name="Mahowald M."/>
            <person name="Liep D."/>
            <person name="Gordon J."/>
        </authorList>
    </citation>
    <scope>NUCLEOTIDE SEQUENCE [LARGE SCALE GENOMIC DNA]</scope>
    <source>
        <strain evidence="4 5">DSM 7454</strain>
    </source>
</reference>
<dbReference type="PANTHER" id="PTHR16301:SF20">
    <property type="entry name" value="IMPACT FAMILY MEMBER YIGZ"/>
    <property type="match status" value="1"/>
</dbReference>
<accession>B6WAV7</accession>
<dbReference type="GO" id="GO:0006446">
    <property type="term" value="P:regulation of translational initiation"/>
    <property type="evidence" value="ECO:0007669"/>
    <property type="project" value="TreeGrafter"/>
</dbReference>